<evidence type="ECO:0000256" key="9">
    <source>
        <dbReference type="ARBA" id="ARBA00023136"/>
    </source>
</evidence>
<keyword evidence="4 12" id="KW-0813">Transport</keyword>
<dbReference type="GO" id="GO:0006886">
    <property type="term" value="P:intracellular protein transport"/>
    <property type="evidence" value="ECO:0007669"/>
    <property type="project" value="TreeGrafter"/>
</dbReference>
<evidence type="ECO:0000256" key="2">
    <source>
        <dbReference type="ARBA" id="ARBA00006972"/>
    </source>
</evidence>
<keyword evidence="8 12" id="KW-0333">Golgi apparatus</keyword>
<dbReference type="PANTHER" id="PTHR11043:SF0">
    <property type="entry name" value="COATOMER SUBUNIT ZETA"/>
    <property type="match status" value="1"/>
</dbReference>
<dbReference type="Proteomes" id="UP001230188">
    <property type="component" value="Unassembled WGS sequence"/>
</dbReference>
<dbReference type="InterPro" id="IPR011012">
    <property type="entry name" value="Longin-like_dom_sf"/>
</dbReference>
<dbReference type="Pfam" id="PF01217">
    <property type="entry name" value="Clat_adaptor_s"/>
    <property type="match status" value="1"/>
</dbReference>
<keyword evidence="7 12" id="KW-0653">Protein transport</keyword>
<comment type="function">
    <text evidence="11">The coatomer is a cytosolic protein complex that binds to dilysine motifs and reversibly associates with Golgi non-clathrin-coated vesicles, which further mediate biosynthetic protein transport from the ER, via the Golgi up to the trans Golgi network. Coatomer complex is required for budding from Golgi membranes, and is essential for the retrograde Golgi-to-ER transport of dilysine-tagged proteins. The zeta subunit may be involved in regulating the coat assembly and, hence, the rate of biosynthetic protein transport due to its association-dissociation properties with the coatomer complex.</text>
</comment>
<accession>A0AAD7XSX6</accession>
<evidence type="ECO:0000256" key="5">
    <source>
        <dbReference type="ARBA" id="ARBA00022490"/>
    </source>
</evidence>
<dbReference type="PANTHER" id="PTHR11043">
    <property type="entry name" value="ZETA-COAT PROTEIN"/>
    <property type="match status" value="1"/>
</dbReference>
<evidence type="ECO:0000256" key="3">
    <source>
        <dbReference type="ARBA" id="ARBA00011775"/>
    </source>
</evidence>
<dbReference type="GO" id="GO:0006890">
    <property type="term" value="P:retrograde vesicle-mediated transport, Golgi to endoplasmic reticulum"/>
    <property type="evidence" value="ECO:0007669"/>
    <property type="project" value="UniProtKB-UniRule"/>
</dbReference>
<evidence type="ECO:0000313" key="15">
    <source>
        <dbReference type="Proteomes" id="UP001230188"/>
    </source>
</evidence>
<keyword evidence="6 12" id="KW-0931">ER-Golgi transport</keyword>
<reference evidence="14" key="1">
    <citation type="submission" date="2023-01" db="EMBL/GenBank/DDBJ databases">
        <title>Metagenome sequencing of chrysophaentin producing Chrysophaeum taylorii.</title>
        <authorList>
            <person name="Davison J."/>
            <person name="Bewley C."/>
        </authorList>
    </citation>
    <scope>NUCLEOTIDE SEQUENCE</scope>
    <source>
        <strain evidence="14">NIES-1699</strain>
    </source>
</reference>
<evidence type="ECO:0000313" key="14">
    <source>
        <dbReference type="EMBL" id="KAJ8610674.1"/>
    </source>
</evidence>
<evidence type="ECO:0000259" key="13">
    <source>
        <dbReference type="Pfam" id="PF01217"/>
    </source>
</evidence>
<sequence>MNNKLDASLAPTVLGVLILDSEGNRIIAKYYKGFMSGAADQAKFEQKLFKKTKNNTSTRSDADVILLDNMIVIFRCGSDTRFYVIGSQDENEIILDTVLSGLFTALNTLLRGQMEGRNMLDNLETVMLAVDELVDGGIILEIDPQSIVNRVLMRSDDTSQPLADMSMSQAIATAKDQLFKSMGTRDSDSTWG</sequence>
<comment type="similarity">
    <text evidence="2 12">Belongs to the adaptor complexes small subunit family.</text>
</comment>
<name>A0AAD7XSX6_9STRA</name>
<dbReference type="InterPro" id="IPR039652">
    <property type="entry name" value="Coatomer_zeta"/>
</dbReference>
<keyword evidence="5 12" id="KW-0963">Cytoplasm</keyword>
<dbReference type="Gene3D" id="3.30.450.60">
    <property type="match status" value="1"/>
</dbReference>
<dbReference type="SUPFAM" id="SSF64356">
    <property type="entry name" value="SNARE-like"/>
    <property type="match status" value="1"/>
</dbReference>
<protein>
    <recommendedName>
        <fullName evidence="12">Coatomer subunit zeta</fullName>
    </recommendedName>
</protein>
<dbReference type="FunFam" id="3.30.450.60:FF:000013">
    <property type="entry name" value="Coatomer subunit zeta"/>
    <property type="match status" value="1"/>
</dbReference>
<keyword evidence="10 12" id="KW-0968">Cytoplasmic vesicle</keyword>
<evidence type="ECO:0000256" key="6">
    <source>
        <dbReference type="ARBA" id="ARBA00022892"/>
    </source>
</evidence>
<evidence type="ECO:0000256" key="4">
    <source>
        <dbReference type="ARBA" id="ARBA00022448"/>
    </source>
</evidence>
<proteinExistence type="inferred from homology"/>
<feature type="domain" description="AP complex mu/sigma subunit" evidence="13">
    <location>
        <begin position="15"/>
        <end position="155"/>
    </location>
</feature>
<gene>
    <name evidence="14" type="ORF">CTAYLR_005648</name>
</gene>
<comment type="subcellular location">
    <subcellularLocation>
        <location evidence="12">Cytoplasm</location>
    </subcellularLocation>
    <subcellularLocation>
        <location evidence="1 12">Golgi apparatus membrane</location>
        <topology evidence="1 12">Peripheral membrane protein</topology>
        <orientation evidence="1 12">Cytoplasmic side</orientation>
    </subcellularLocation>
    <subcellularLocation>
        <location evidence="12">Cytoplasmic vesicle</location>
        <location evidence="12">COPI-coated vesicle membrane</location>
        <topology evidence="12">Peripheral membrane protein</topology>
        <orientation evidence="12">Cytoplasmic side</orientation>
    </subcellularLocation>
</comment>
<dbReference type="GO" id="GO:0006891">
    <property type="term" value="P:intra-Golgi vesicle-mediated transport"/>
    <property type="evidence" value="ECO:0007669"/>
    <property type="project" value="TreeGrafter"/>
</dbReference>
<comment type="subunit">
    <text evidence="3 12">Oligomeric complex that consists of at least the alpha, beta, beta', gamma, delta, epsilon and zeta subunits.</text>
</comment>
<evidence type="ECO:0000256" key="7">
    <source>
        <dbReference type="ARBA" id="ARBA00022927"/>
    </source>
</evidence>
<dbReference type="EMBL" id="JAQMWT010000096">
    <property type="protein sequence ID" value="KAJ8610674.1"/>
    <property type="molecule type" value="Genomic_DNA"/>
</dbReference>
<dbReference type="GO" id="GO:0030126">
    <property type="term" value="C:COPI vesicle coat"/>
    <property type="evidence" value="ECO:0007669"/>
    <property type="project" value="UniProtKB-UniRule"/>
</dbReference>
<evidence type="ECO:0000256" key="12">
    <source>
        <dbReference type="RuleBase" id="RU366053"/>
    </source>
</evidence>
<keyword evidence="9 12" id="KW-0472">Membrane</keyword>
<keyword evidence="15" id="KW-1185">Reference proteome</keyword>
<evidence type="ECO:0000256" key="11">
    <source>
        <dbReference type="ARBA" id="ARBA00045555"/>
    </source>
</evidence>
<dbReference type="AlphaFoldDB" id="A0AAD7XSX6"/>
<dbReference type="CDD" id="cd14829">
    <property type="entry name" value="Zeta-COP"/>
    <property type="match status" value="1"/>
</dbReference>
<evidence type="ECO:0000256" key="1">
    <source>
        <dbReference type="ARBA" id="ARBA00004255"/>
    </source>
</evidence>
<evidence type="ECO:0000256" key="8">
    <source>
        <dbReference type="ARBA" id="ARBA00023034"/>
    </source>
</evidence>
<comment type="caution">
    <text evidence="14">The sequence shown here is derived from an EMBL/GenBank/DDBJ whole genome shotgun (WGS) entry which is preliminary data.</text>
</comment>
<dbReference type="GO" id="GO:0000139">
    <property type="term" value="C:Golgi membrane"/>
    <property type="evidence" value="ECO:0007669"/>
    <property type="project" value="UniProtKB-SubCell"/>
</dbReference>
<evidence type="ECO:0000256" key="10">
    <source>
        <dbReference type="ARBA" id="ARBA00023329"/>
    </source>
</evidence>
<dbReference type="InterPro" id="IPR022775">
    <property type="entry name" value="AP_mu_sigma_su"/>
</dbReference>
<organism evidence="14 15">
    <name type="scientific">Chrysophaeum taylorii</name>
    <dbReference type="NCBI Taxonomy" id="2483200"/>
    <lineage>
        <taxon>Eukaryota</taxon>
        <taxon>Sar</taxon>
        <taxon>Stramenopiles</taxon>
        <taxon>Ochrophyta</taxon>
        <taxon>Pelagophyceae</taxon>
        <taxon>Pelagomonadales</taxon>
        <taxon>Pelagomonadaceae</taxon>
        <taxon>Chrysophaeum</taxon>
    </lineage>
</organism>